<reference evidence="1 2" key="1">
    <citation type="submission" date="2016-12" db="EMBL/GenBank/DDBJ databases">
        <title>The genomes of Aspergillus section Nigri reveals drivers in fungal speciation.</title>
        <authorList>
            <consortium name="DOE Joint Genome Institute"/>
            <person name="Vesth T.C."/>
            <person name="Nybo J."/>
            <person name="Theobald S."/>
            <person name="Brandl J."/>
            <person name="Frisvad J.C."/>
            <person name="Nielsen K.F."/>
            <person name="Lyhne E.K."/>
            <person name="Kogle M.E."/>
            <person name="Kuo A."/>
            <person name="Riley R."/>
            <person name="Clum A."/>
            <person name="Nolan M."/>
            <person name="Lipzen A."/>
            <person name="Salamov A."/>
            <person name="Henrissat B."/>
            <person name="Wiebenga A."/>
            <person name="De Vries R.P."/>
            <person name="Grigoriev I.V."/>
            <person name="Mortensen U.H."/>
            <person name="Andersen M.R."/>
            <person name="Baker S.E."/>
        </authorList>
    </citation>
    <scope>NUCLEOTIDE SEQUENCE [LARGE SCALE GENOMIC DNA]</scope>
    <source>
        <strain evidence="1 2">CBS 115572</strain>
    </source>
</reference>
<protein>
    <submittedName>
        <fullName evidence="1">Uncharacterized protein</fullName>
    </submittedName>
</protein>
<gene>
    <name evidence="1" type="ORF">BO94DRAFT_573657</name>
</gene>
<keyword evidence="2" id="KW-1185">Reference proteome</keyword>
<dbReference type="AlphaFoldDB" id="A0A317X0Q4"/>
<comment type="caution">
    <text evidence="1">The sequence shown here is derived from an EMBL/GenBank/DDBJ whole genome shotgun (WGS) entry which is preliminary data.</text>
</comment>
<dbReference type="RefSeq" id="XP_025469593.1">
    <property type="nucleotide sequence ID" value="XM_025614978.1"/>
</dbReference>
<dbReference type="OrthoDB" id="4490204at2759"/>
<dbReference type="EMBL" id="MSFK01000008">
    <property type="protein sequence ID" value="PWY91865.1"/>
    <property type="molecule type" value="Genomic_DNA"/>
</dbReference>
<name>A0A317X0Q4_9EURO</name>
<organism evidence="1 2">
    <name type="scientific">Aspergillus sclerotioniger CBS 115572</name>
    <dbReference type="NCBI Taxonomy" id="1450535"/>
    <lineage>
        <taxon>Eukaryota</taxon>
        <taxon>Fungi</taxon>
        <taxon>Dikarya</taxon>
        <taxon>Ascomycota</taxon>
        <taxon>Pezizomycotina</taxon>
        <taxon>Eurotiomycetes</taxon>
        <taxon>Eurotiomycetidae</taxon>
        <taxon>Eurotiales</taxon>
        <taxon>Aspergillaceae</taxon>
        <taxon>Aspergillus</taxon>
        <taxon>Aspergillus subgen. Circumdati</taxon>
    </lineage>
</organism>
<proteinExistence type="predicted"/>
<sequence>MSKPGRPIEQPIDVIEAEKRFGISLFKDSSHIFIRHEQYHMILEARFHDDPEKPYLISYPKSIRNSDLSKKDQELLKLKLQDIKRLISETDWDHLKQQYGIIKGD</sequence>
<dbReference type="Proteomes" id="UP000246702">
    <property type="component" value="Unassembled WGS sequence"/>
</dbReference>
<dbReference type="InterPro" id="IPR035927">
    <property type="entry name" value="DUSP-like_sf"/>
</dbReference>
<evidence type="ECO:0000313" key="1">
    <source>
        <dbReference type="EMBL" id="PWY91865.1"/>
    </source>
</evidence>
<dbReference type="GeneID" id="37117121"/>
<dbReference type="SUPFAM" id="SSF143791">
    <property type="entry name" value="DUSP-like"/>
    <property type="match status" value="1"/>
</dbReference>
<accession>A0A317X0Q4</accession>
<evidence type="ECO:0000313" key="2">
    <source>
        <dbReference type="Proteomes" id="UP000246702"/>
    </source>
</evidence>